<dbReference type="Proteomes" id="UP000318017">
    <property type="component" value="Chromosome"/>
</dbReference>
<dbReference type="EMBL" id="CP036298">
    <property type="protein sequence ID" value="QDV22841.1"/>
    <property type="molecule type" value="Genomic_DNA"/>
</dbReference>
<dbReference type="GO" id="GO:0009055">
    <property type="term" value="F:electron transfer activity"/>
    <property type="evidence" value="ECO:0007669"/>
    <property type="project" value="InterPro"/>
</dbReference>
<keyword evidence="1 3" id="KW-0479">Metal-binding</keyword>
<keyword evidence="2 3" id="KW-0408">Iron</keyword>
<evidence type="ECO:0000313" key="6">
    <source>
        <dbReference type="EMBL" id="QDV22841.1"/>
    </source>
</evidence>
<dbReference type="InterPro" id="IPR011444">
    <property type="entry name" value="DUF1549"/>
</dbReference>
<dbReference type="PANTHER" id="PTHR35889:SF3">
    <property type="entry name" value="F-BOX DOMAIN-CONTAINING PROTEIN"/>
    <property type="match status" value="1"/>
</dbReference>
<dbReference type="InterPro" id="IPR022655">
    <property type="entry name" value="DUF1553"/>
</dbReference>
<evidence type="ECO:0000256" key="2">
    <source>
        <dbReference type="ARBA" id="ARBA00023004"/>
    </source>
</evidence>
<accession>A0A518G2L2</accession>
<dbReference type="InterPro" id="IPR009056">
    <property type="entry name" value="Cyt_c-like_dom"/>
</dbReference>
<feature type="domain" description="Cytochrome c" evidence="5">
    <location>
        <begin position="467"/>
        <end position="623"/>
    </location>
</feature>
<evidence type="ECO:0000259" key="5">
    <source>
        <dbReference type="PROSITE" id="PS51007"/>
    </source>
</evidence>
<dbReference type="PROSITE" id="PS51007">
    <property type="entry name" value="CYTC"/>
    <property type="match status" value="1"/>
</dbReference>
<dbReference type="RefSeq" id="WP_145075009.1">
    <property type="nucleotide sequence ID" value="NZ_CP036298.1"/>
</dbReference>
<dbReference type="GO" id="GO:0046872">
    <property type="term" value="F:metal ion binding"/>
    <property type="evidence" value="ECO:0007669"/>
    <property type="project" value="UniProtKB-KW"/>
</dbReference>
<reference evidence="6 7" key="1">
    <citation type="submission" date="2019-02" db="EMBL/GenBank/DDBJ databases">
        <title>Deep-cultivation of Planctomycetes and their phenomic and genomic characterization uncovers novel biology.</title>
        <authorList>
            <person name="Wiegand S."/>
            <person name="Jogler M."/>
            <person name="Boedeker C."/>
            <person name="Pinto D."/>
            <person name="Vollmers J."/>
            <person name="Rivas-Marin E."/>
            <person name="Kohn T."/>
            <person name="Peeters S.H."/>
            <person name="Heuer A."/>
            <person name="Rast P."/>
            <person name="Oberbeckmann S."/>
            <person name="Bunk B."/>
            <person name="Jeske O."/>
            <person name="Meyerdierks A."/>
            <person name="Storesund J.E."/>
            <person name="Kallscheuer N."/>
            <person name="Luecker S."/>
            <person name="Lage O.M."/>
            <person name="Pohl T."/>
            <person name="Merkel B.J."/>
            <person name="Hornburger P."/>
            <person name="Mueller R.-W."/>
            <person name="Bruemmer F."/>
            <person name="Labrenz M."/>
            <person name="Spormann A.M."/>
            <person name="Op den Camp H."/>
            <person name="Overmann J."/>
            <person name="Amann R."/>
            <person name="Jetten M.S.M."/>
            <person name="Mascher T."/>
            <person name="Medema M.H."/>
            <person name="Devos D.P."/>
            <person name="Kaster A.-K."/>
            <person name="Ovreas L."/>
            <person name="Rohde M."/>
            <person name="Galperin M.Y."/>
            <person name="Jogler C."/>
        </authorList>
    </citation>
    <scope>NUCLEOTIDE SEQUENCE [LARGE SCALE GENOMIC DNA]</scope>
    <source>
        <strain evidence="6 7">Q31a</strain>
    </source>
</reference>
<keyword evidence="7" id="KW-1185">Reference proteome</keyword>
<name>A0A518G2L2_9BACT</name>
<sequence precursor="true">MLKTLTLIAALFATSILVAPSATAEEPKWTQLAVYPTDIRLDGSADFQNVIAVATRSDGVTLDVTEQAAWSLANGELATLRDFRLLPMGAGETKLTASWSELAAESQVAIANSDVTKPISFHLDVMPVLTRTGCNTGSCHGAARGKDGFRLSLFGFDPAGDYQRITRELGIRRINLAVPEQSLIYLKAVGAVPHSGGKRMEPDSEYAKTLLSWLQDDAPADAQAPPTCTQVELFPPEAVMEGEGAAQRMVAVAHFSDGTTRDVTSLAAFTTNNELTAAVNDQGAVTAGVRGEAFVMARFDTHTVGSQILALPSGLDYTPPEVTGNYIDELVAAKLQKLRILPSGTCTDEEFIRRVTIDIVGLLPTEEELAEFMADTSPDRRAKLVDRLLQRKEFSEIWAMRWAQLLLVKSDNQVSYKAAFQYSSWITNKLAADTPIDQIVREMLASSGGVFEQPATNFYQVERDTIKTAENVAQVFMGIRTQCAQCHNHPFDRWTMNDYYGFTSFFSQIGRKTGEDYREVIVFNRGSGEINHPLSGKPVPPTFLGGPQPEIKGEDRRQVLADWITSPENPFFATSIANRVWAQFMGVGIVQPVDDIRVSNPASNPALFDALGEKLIEYEFDLKQLVRDICNSQTYQRSTQPNESNRSDTRNYAFAQVRRVPAEMLLDCISQATATKDKFRGLPQGARAVHIADGSTSTYFLTTFGRSPRTTVCDCEASTDPSLSQALHLLNGSSTQGKIAQGKLIPSWQEQGLSTQQILERIYMRCLSRKPTELELGTLTKMVADAGNETVGLEDAFWAVLNSREFMFNH</sequence>
<evidence type="ECO:0000313" key="7">
    <source>
        <dbReference type="Proteomes" id="UP000318017"/>
    </source>
</evidence>
<dbReference type="GO" id="GO:0020037">
    <property type="term" value="F:heme binding"/>
    <property type="evidence" value="ECO:0007669"/>
    <property type="project" value="InterPro"/>
</dbReference>
<dbReference type="KEGG" id="ahel:Q31a_11330"/>
<proteinExistence type="predicted"/>
<dbReference type="OrthoDB" id="289126at2"/>
<evidence type="ECO:0000256" key="4">
    <source>
        <dbReference type="SAM" id="SignalP"/>
    </source>
</evidence>
<dbReference type="PANTHER" id="PTHR35889">
    <property type="entry name" value="CYCLOINULO-OLIGOSACCHARIDE FRUCTANOTRANSFERASE-RELATED"/>
    <property type="match status" value="1"/>
</dbReference>
<feature type="chain" id="PRO_5021749958" description="Cytochrome c domain-containing protein" evidence="4">
    <location>
        <begin position="25"/>
        <end position="810"/>
    </location>
</feature>
<feature type="signal peptide" evidence="4">
    <location>
        <begin position="1"/>
        <end position="24"/>
    </location>
</feature>
<dbReference type="Pfam" id="PF07587">
    <property type="entry name" value="PSD1"/>
    <property type="match status" value="1"/>
</dbReference>
<gene>
    <name evidence="6" type="ORF">Q31a_11330</name>
</gene>
<evidence type="ECO:0000256" key="1">
    <source>
        <dbReference type="ARBA" id="ARBA00022723"/>
    </source>
</evidence>
<organism evidence="6 7">
    <name type="scientific">Aureliella helgolandensis</name>
    <dbReference type="NCBI Taxonomy" id="2527968"/>
    <lineage>
        <taxon>Bacteria</taxon>
        <taxon>Pseudomonadati</taxon>
        <taxon>Planctomycetota</taxon>
        <taxon>Planctomycetia</taxon>
        <taxon>Pirellulales</taxon>
        <taxon>Pirellulaceae</taxon>
        <taxon>Aureliella</taxon>
    </lineage>
</organism>
<keyword evidence="4" id="KW-0732">Signal</keyword>
<keyword evidence="3" id="KW-0349">Heme</keyword>
<dbReference type="Gene3D" id="2.60.40.1080">
    <property type="match status" value="2"/>
</dbReference>
<dbReference type="AlphaFoldDB" id="A0A518G2L2"/>
<evidence type="ECO:0000256" key="3">
    <source>
        <dbReference type="PROSITE-ProRule" id="PRU00433"/>
    </source>
</evidence>
<protein>
    <recommendedName>
        <fullName evidence="5">Cytochrome c domain-containing protein</fullName>
    </recommendedName>
</protein>
<dbReference type="Pfam" id="PF07583">
    <property type="entry name" value="PSCyt2"/>
    <property type="match status" value="1"/>
</dbReference>